<gene>
    <name evidence="1" type="ORF">AERO8C_120518</name>
</gene>
<dbReference type="Proteomes" id="UP000439123">
    <property type="component" value="Unassembled WGS sequence"/>
</dbReference>
<dbReference type="EMBL" id="CABWLC010000004">
    <property type="protein sequence ID" value="VXA82117.1"/>
    <property type="molecule type" value="Genomic_DNA"/>
</dbReference>
<sequence>MLAQVASSVMMSDLTIRFPSLGPELSLSMAHASW</sequence>
<accession>A0A653KTP5</accession>
<organism evidence="1 2">
    <name type="scientific">Aeromonas veronii</name>
    <dbReference type="NCBI Taxonomy" id="654"/>
    <lineage>
        <taxon>Bacteria</taxon>
        <taxon>Pseudomonadati</taxon>
        <taxon>Pseudomonadota</taxon>
        <taxon>Gammaproteobacteria</taxon>
        <taxon>Aeromonadales</taxon>
        <taxon>Aeromonadaceae</taxon>
        <taxon>Aeromonas</taxon>
    </lineage>
</organism>
<protein>
    <submittedName>
        <fullName evidence="1">Uncharacterized protein</fullName>
    </submittedName>
</protein>
<evidence type="ECO:0000313" key="2">
    <source>
        <dbReference type="Proteomes" id="UP000439123"/>
    </source>
</evidence>
<dbReference type="AlphaFoldDB" id="A0A653KTP5"/>
<proteinExistence type="predicted"/>
<name>A0A653KTP5_AERVE</name>
<reference evidence="1 2" key="1">
    <citation type="submission" date="2019-10" db="EMBL/GenBank/DDBJ databases">
        <authorList>
            <person name="Karimi E."/>
        </authorList>
    </citation>
    <scope>NUCLEOTIDE SEQUENCE [LARGE SCALE GENOMIC DNA]</scope>
    <source>
        <strain evidence="1">Aeromonas sp. 8C</strain>
    </source>
</reference>
<evidence type="ECO:0000313" key="1">
    <source>
        <dbReference type="EMBL" id="VXA82117.1"/>
    </source>
</evidence>